<dbReference type="PATRIC" id="fig|595434.4.peg.3863"/>
<evidence type="ECO:0000313" key="2">
    <source>
        <dbReference type="EMBL" id="KLU03671.1"/>
    </source>
</evidence>
<proteinExistence type="predicted"/>
<accession>A0A0J1BAZ4</accession>
<feature type="transmembrane region" description="Helical" evidence="1">
    <location>
        <begin position="21"/>
        <end position="41"/>
    </location>
</feature>
<keyword evidence="3" id="KW-1185">Reference proteome</keyword>
<organism evidence="2 3">
    <name type="scientific">Rhodopirellula islandica</name>
    <dbReference type="NCBI Taxonomy" id="595434"/>
    <lineage>
        <taxon>Bacteria</taxon>
        <taxon>Pseudomonadati</taxon>
        <taxon>Planctomycetota</taxon>
        <taxon>Planctomycetia</taxon>
        <taxon>Pirellulales</taxon>
        <taxon>Pirellulaceae</taxon>
        <taxon>Rhodopirellula</taxon>
    </lineage>
</organism>
<evidence type="ECO:0000256" key="1">
    <source>
        <dbReference type="SAM" id="Phobius"/>
    </source>
</evidence>
<dbReference type="EMBL" id="LECT01000031">
    <property type="protein sequence ID" value="KLU03671.1"/>
    <property type="molecule type" value="Genomic_DNA"/>
</dbReference>
<comment type="caution">
    <text evidence="2">The sequence shown here is derived from an EMBL/GenBank/DDBJ whole genome shotgun (WGS) entry which is preliminary data.</text>
</comment>
<dbReference type="Proteomes" id="UP000036367">
    <property type="component" value="Unassembled WGS sequence"/>
</dbReference>
<sequence length="43" mass="4891">MQTAVGSRGRWFCAMHGVRGGWRVVWGEVLAGWNVGLVWMLSW</sequence>
<dbReference type="STRING" id="595434.RISK_004078"/>
<name>A0A0J1BAZ4_RHOIS</name>
<keyword evidence="1" id="KW-1133">Transmembrane helix</keyword>
<reference evidence="2" key="1">
    <citation type="submission" date="2015-05" db="EMBL/GenBank/DDBJ databases">
        <title>Permanent draft genome of Rhodopirellula islandicus K833.</title>
        <authorList>
            <person name="Kizina J."/>
            <person name="Richter M."/>
            <person name="Glockner F.O."/>
            <person name="Harder J."/>
        </authorList>
    </citation>
    <scope>NUCLEOTIDE SEQUENCE [LARGE SCALE GENOMIC DNA]</scope>
    <source>
        <strain evidence="2">K833</strain>
    </source>
</reference>
<dbReference type="AlphaFoldDB" id="A0A0J1BAZ4"/>
<keyword evidence="1" id="KW-0472">Membrane</keyword>
<evidence type="ECO:0000313" key="3">
    <source>
        <dbReference type="Proteomes" id="UP000036367"/>
    </source>
</evidence>
<protein>
    <submittedName>
        <fullName evidence="2">Uncharacterized protein</fullName>
    </submittedName>
</protein>
<gene>
    <name evidence="2" type="ORF">RISK_004078</name>
</gene>
<keyword evidence="1" id="KW-0812">Transmembrane</keyword>